<gene>
    <name evidence="3" type="ordered locus">Nther_0717</name>
</gene>
<dbReference type="InterPro" id="IPR042178">
    <property type="entry name" value="Serpin_sf_1"/>
</dbReference>
<organism evidence="3 4">
    <name type="scientific">Natranaerobius thermophilus (strain ATCC BAA-1301 / DSM 18059 / JW/NM-WN-LF)</name>
    <dbReference type="NCBI Taxonomy" id="457570"/>
    <lineage>
        <taxon>Bacteria</taxon>
        <taxon>Bacillati</taxon>
        <taxon>Bacillota</taxon>
        <taxon>Clostridia</taxon>
        <taxon>Natranaerobiales</taxon>
        <taxon>Natranaerobiaceae</taxon>
        <taxon>Natranaerobius</taxon>
    </lineage>
</organism>
<dbReference type="SUPFAM" id="SSF56574">
    <property type="entry name" value="Serpins"/>
    <property type="match status" value="1"/>
</dbReference>
<feature type="domain" description="Serpin" evidence="2">
    <location>
        <begin position="2"/>
        <end position="341"/>
    </location>
</feature>
<dbReference type="KEGG" id="nth:Nther_0717"/>
<evidence type="ECO:0000256" key="1">
    <source>
        <dbReference type="RuleBase" id="RU000411"/>
    </source>
</evidence>
<name>B2A7B4_NATTJ</name>
<keyword evidence="4" id="KW-1185">Reference proteome</keyword>
<dbReference type="GO" id="GO:0005615">
    <property type="term" value="C:extracellular space"/>
    <property type="evidence" value="ECO:0007669"/>
    <property type="project" value="InterPro"/>
</dbReference>
<dbReference type="InParanoid" id="B2A7B4"/>
<dbReference type="PANTHER" id="PTHR11461:SF211">
    <property type="entry name" value="GH10112P-RELATED"/>
    <property type="match status" value="1"/>
</dbReference>
<dbReference type="GO" id="GO:0004867">
    <property type="term" value="F:serine-type endopeptidase inhibitor activity"/>
    <property type="evidence" value="ECO:0007669"/>
    <property type="project" value="InterPro"/>
</dbReference>
<evidence type="ECO:0000259" key="2">
    <source>
        <dbReference type="SMART" id="SM00093"/>
    </source>
</evidence>
<dbReference type="PANTHER" id="PTHR11461">
    <property type="entry name" value="SERINE PROTEASE INHIBITOR, SERPIN"/>
    <property type="match status" value="1"/>
</dbReference>
<dbReference type="HOGENOM" id="CLU_023330_0_3_9"/>
<dbReference type="Gene3D" id="3.30.497.10">
    <property type="entry name" value="Antithrombin, subunit I, domain 2"/>
    <property type="match status" value="1"/>
</dbReference>
<dbReference type="InterPro" id="IPR023795">
    <property type="entry name" value="Serpin_CS"/>
</dbReference>
<evidence type="ECO:0000313" key="3">
    <source>
        <dbReference type="EMBL" id="ACB84308.1"/>
    </source>
</evidence>
<reference evidence="3 4" key="1">
    <citation type="submission" date="2008-04" db="EMBL/GenBank/DDBJ databases">
        <title>Complete sequence of chromosome of Natranaerobius thermophilus JW/NM-WN-LF.</title>
        <authorList>
            <consortium name="US DOE Joint Genome Institute"/>
            <person name="Copeland A."/>
            <person name="Lucas S."/>
            <person name="Lapidus A."/>
            <person name="Glavina del Rio T."/>
            <person name="Dalin E."/>
            <person name="Tice H."/>
            <person name="Bruce D."/>
            <person name="Goodwin L."/>
            <person name="Pitluck S."/>
            <person name="Chertkov O."/>
            <person name="Brettin T."/>
            <person name="Detter J.C."/>
            <person name="Han C."/>
            <person name="Kuske C.R."/>
            <person name="Schmutz J."/>
            <person name="Larimer F."/>
            <person name="Land M."/>
            <person name="Hauser L."/>
            <person name="Kyrpides N."/>
            <person name="Lykidis A."/>
            <person name="Mesbah N.M."/>
            <person name="Wiegel J."/>
        </authorList>
    </citation>
    <scope>NUCLEOTIDE SEQUENCE [LARGE SCALE GENOMIC DNA]</scope>
    <source>
        <strain evidence="4">ATCC BAA-1301 / DSM 18059 / JW/NM-WN-LF</strain>
    </source>
</reference>
<dbReference type="eggNOG" id="COG4826">
    <property type="taxonomic scope" value="Bacteria"/>
</dbReference>
<reference evidence="3 4" key="2">
    <citation type="journal article" date="2011" name="J. Bacteriol.">
        <title>Complete genome sequence of the anaerobic, halophilic alkalithermophile Natranaerobius thermophilus JW/NM-WN-LF.</title>
        <authorList>
            <person name="Zhao B."/>
            <person name="Mesbah N.M."/>
            <person name="Dalin E."/>
            <person name="Goodwin L."/>
            <person name="Nolan M."/>
            <person name="Pitluck S."/>
            <person name="Chertkov O."/>
            <person name="Brettin T.S."/>
            <person name="Han J."/>
            <person name="Larimer F.W."/>
            <person name="Land M.L."/>
            <person name="Hauser L."/>
            <person name="Kyrpides N."/>
            <person name="Wiegel J."/>
        </authorList>
    </citation>
    <scope>NUCLEOTIDE SEQUENCE [LARGE SCALE GENOMIC DNA]</scope>
    <source>
        <strain evidence="4">ATCC BAA-1301 / DSM 18059 / JW/NM-WN-LF</strain>
    </source>
</reference>
<dbReference type="PROSITE" id="PS00284">
    <property type="entry name" value="SERPIN"/>
    <property type="match status" value="1"/>
</dbReference>
<dbReference type="InterPro" id="IPR023796">
    <property type="entry name" value="Serpin_dom"/>
</dbReference>
<dbReference type="Gene3D" id="2.30.39.10">
    <property type="entry name" value="Alpha-1-antitrypsin, domain 1"/>
    <property type="match status" value="1"/>
</dbReference>
<protein>
    <submittedName>
        <fullName evidence="3">Proteinase inhibitor I4 serpin</fullName>
    </submittedName>
</protein>
<sequence>MISPISVNYALYMTYSGADGETKEEMETALKLNGLDSEELNEQMHHLANYLEYGGVDLQIANSIWGRKNRVEFLDTFQDDMKDYYNARMEELDFNDPEASDTINNWVAENTEDKIEEMVPDNIPNGVLVYLINAIYFNGNWDIPFPEENTREDTFITEKGEERTVDMMSISEEEFSYLENNLFQAVALPYEDESYQMTLYLPQEENSLEDFYNEMNSQNWKKWQKEFMDLEGEVKLPKFKMEYEIELNDVLKDMGMETPFEDADLSKMFHQSQGIYISEVLHKSFIEVDEKGTEAAAATSVAVEEAASMHEFQIEFNRPFFYAIENTEVDTILFMGVVHDPTLD</sequence>
<accession>B2A7B4</accession>
<dbReference type="InterPro" id="IPR042185">
    <property type="entry name" value="Serpin_sf_2"/>
</dbReference>
<dbReference type="CDD" id="cd19588">
    <property type="entry name" value="serpin_miropin-like"/>
    <property type="match status" value="1"/>
</dbReference>
<dbReference type="Pfam" id="PF00079">
    <property type="entry name" value="Serpin"/>
    <property type="match status" value="1"/>
</dbReference>
<dbReference type="SMART" id="SM00093">
    <property type="entry name" value="SERPIN"/>
    <property type="match status" value="1"/>
</dbReference>
<comment type="similarity">
    <text evidence="1">Belongs to the serpin family.</text>
</comment>
<dbReference type="AlphaFoldDB" id="B2A7B4"/>
<dbReference type="STRING" id="457570.Nther_0717"/>
<dbReference type="Proteomes" id="UP000001683">
    <property type="component" value="Chromosome"/>
</dbReference>
<dbReference type="MEROPS" id="I04.073"/>
<proteinExistence type="inferred from homology"/>
<dbReference type="InterPro" id="IPR000215">
    <property type="entry name" value="Serpin_fam"/>
</dbReference>
<dbReference type="EMBL" id="CP001034">
    <property type="protein sequence ID" value="ACB84308.1"/>
    <property type="molecule type" value="Genomic_DNA"/>
</dbReference>
<dbReference type="InterPro" id="IPR036186">
    <property type="entry name" value="Serpin_sf"/>
</dbReference>
<evidence type="ECO:0000313" key="4">
    <source>
        <dbReference type="Proteomes" id="UP000001683"/>
    </source>
</evidence>